<protein>
    <submittedName>
        <fullName evidence="1">Uncharacterized protein</fullName>
    </submittedName>
</protein>
<sequence length="205" mass="24353">MEITIKRFWSNDDDEGIPRSSILLKRPRVDGKIADYIFDFIWKNVLTPKKIMQKGNYEFTLYFDVIRKTHKFFYNSIYNTDNIKFHPAFRDRKLNGQITKEVSIFGYSDRFNELITPTEYANLVYDMFGSYLVENFKKLSKKELEDNKQKMDYDAINKFPFPASFDAQNYSGDNGSVEKRIVNFVVDETSEAFVYKDKYIGYYGF</sequence>
<dbReference type="RefSeq" id="WP_378181799.1">
    <property type="nucleotide sequence ID" value="NZ_JBHTCR010000009.1"/>
</dbReference>
<accession>A0ABW2M0F4</accession>
<comment type="caution">
    <text evidence="1">The sequence shown here is derived from an EMBL/GenBank/DDBJ whole genome shotgun (WGS) entry which is preliminary data.</text>
</comment>
<evidence type="ECO:0000313" key="2">
    <source>
        <dbReference type="Proteomes" id="UP001596550"/>
    </source>
</evidence>
<evidence type="ECO:0000313" key="1">
    <source>
        <dbReference type="EMBL" id="MFC7348322.1"/>
    </source>
</evidence>
<dbReference type="Proteomes" id="UP001596550">
    <property type="component" value="Unassembled WGS sequence"/>
</dbReference>
<keyword evidence="2" id="KW-1185">Reference proteome</keyword>
<organism evidence="1 2">
    <name type="scientific">Chryseobacterium zhengzhouense</name>
    <dbReference type="NCBI Taxonomy" id="1636086"/>
    <lineage>
        <taxon>Bacteria</taxon>
        <taxon>Pseudomonadati</taxon>
        <taxon>Bacteroidota</taxon>
        <taxon>Flavobacteriia</taxon>
        <taxon>Flavobacteriales</taxon>
        <taxon>Weeksellaceae</taxon>
        <taxon>Chryseobacterium group</taxon>
        <taxon>Chryseobacterium</taxon>
    </lineage>
</organism>
<name>A0ABW2M0F4_9FLAO</name>
<reference evidence="2" key="1">
    <citation type="journal article" date="2019" name="Int. J. Syst. Evol. Microbiol.">
        <title>The Global Catalogue of Microorganisms (GCM) 10K type strain sequencing project: providing services to taxonomists for standard genome sequencing and annotation.</title>
        <authorList>
            <consortium name="The Broad Institute Genomics Platform"/>
            <consortium name="The Broad Institute Genome Sequencing Center for Infectious Disease"/>
            <person name="Wu L."/>
            <person name="Ma J."/>
        </authorList>
    </citation>
    <scope>NUCLEOTIDE SEQUENCE [LARGE SCALE GENOMIC DNA]</scope>
    <source>
        <strain evidence="2">CCUG 54781</strain>
    </source>
</reference>
<dbReference type="EMBL" id="JBHTCR010000009">
    <property type="protein sequence ID" value="MFC7348322.1"/>
    <property type="molecule type" value="Genomic_DNA"/>
</dbReference>
<proteinExistence type="predicted"/>
<gene>
    <name evidence="1" type="ORF">ACFQO9_16505</name>
</gene>